<evidence type="ECO:0000313" key="1">
    <source>
        <dbReference type="EMBL" id="SFT62828.1"/>
    </source>
</evidence>
<dbReference type="AlphaFoldDB" id="A0A1I6ZJE7"/>
<accession>A0A1I6ZJE7</accession>
<organism evidence="1 2">
    <name type="scientific">Pseudovibrio denitrificans</name>
    <dbReference type="NCBI Taxonomy" id="258256"/>
    <lineage>
        <taxon>Bacteria</taxon>
        <taxon>Pseudomonadati</taxon>
        <taxon>Pseudomonadota</taxon>
        <taxon>Alphaproteobacteria</taxon>
        <taxon>Hyphomicrobiales</taxon>
        <taxon>Stappiaceae</taxon>
        <taxon>Pseudovibrio</taxon>
    </lineage>
</organism>
<sequence>MKVSFHTYPKAYPWPWGWKRLRRKWYSFRSGLALRRAMSKDGVITRRGRGNKPTKADVAVMWSWKQRKIIADMTETGRKIIVIERGFIQPRNEWYSLAVDGFNNRGRFIKAPDHGKRWQLHFSHHLKPWRKRSGNIALLIGQVPSDASLMGTDFITWAQEQTDRLIKMGLEVIYRPHPESSTPCPVGAKLSENSLQHDFDHADRVVTFCSTTAVEAVLAGIPTVVCDIGSVAWPMCSHQVEDPLIRPDRTQWCHDLAWRQWRLAELEDGTAWRAIKPLLTTSSNSTSSFSNGN</sequence>
<keyword evidence="2" id="KW-1185">Reference proteome</keyword>
<evidence type="ECO:0000313" key="2">
    <source>
        <dbReference type="Proteomes" id="UP000183371"/>
    </source>
</evidence>
<name>A0A1I6ZJE7_9HYPH</name>
<evidence type="ECO:0008006" key="3">
    <source>
        <dbReference type="Google" id="ProtNLM"/>
    </source>
</evidence>
<protein>
    <recommendedName>
        <fullName evidence="3">Capsule polysaccharide biosynthesis protein</fullName>
    </recommendedName>
</protein>
<dbReference type="EMBL" id="FPBD01000002">
    <property type="protein sequence ID" value="SFT62828.1"/>
    <property type="molecule type" value="Genomic_DNA"/>
</dbReference>
<proteinExistence type="predicted"/>
<dbReference type="Proteomes" id="UP000183371">
    <property type="component" value="Unassembled WGS sequence"/>
</dbReference>
<reference evidence="2" key="1">
    <citation type="submission" date="2016-10" db="EMBL/GenBank/DDBJ databases">
        <authorList>
            <person name="Varghese N."/>
            <person name="Submissions S."/>
        </authorList>
    </citation>
    <scope>NUCLEOTIDE SEQUENCE [LARGE SCALE GENOMIC DNA]</scope>
    <source>
        <strain evidence="2">DSM 17465</strain>
    </source>
</reference>
<gene>
    <name evidence="1" type="ORF">SAMN05444141_102399</name>
</gene>